<dbReference type="InterPro" id="IPR001173">
    <property type="entry name" value="Glyco_trans_2-like"/>
</dbReference>
<evidence type="ECO:0000313" key="3">
    <source>
        <dbReference type="EMBL" id="AOW08125.1"/>
    </source>
</evidence>
<reference evidence="3 4" key="1">
    <citation type="submission" date="2016-10" db="EMBL/GenBank/DDBJ databases">
        <title>Flavobacterium gilvum sp. nov., isolated from stream water.</title>
        <authorList>
            <person name="Shin S.-K."/>
            <person name="Cho Y.-J."/>
            <person name="Yi H."/>
        </authorList>
    </citation>
    <scope>NUCLEOTIDE SEQUENCE [LARGE SCALE GENOMIC DNA]</scope>
    <source>
        <strain evidence="3 4">EM1308</strain>
    </source>
</reference>
<gene>
    <name evidence="3" type="ORF">EM308_00610</name>
</gene>
<evidence type="ECO:0000259" key="2">
    <source>
        <dbReference type="Pfam" id="PF00535"/>
    </source>
</evidence>
<dbReference type="EMBL" id="CP017479">
    <property type="protein sequence ID" value="AOW08125.1"/>
    <property type="molecule type" value="Genomic_DNA"/>
</dbReference>
<dbReference type="AlphaFoldDB" id="A0AAC9N346"/>
<dbReference type="InterPro" id="IPR029044">
    <property type="entry name" value="Nucleotide-diphossugar_trans"/>
</dbReference>
<dbReference type="KEGG" id="fgl:EM308_00610"/>
<sequence length="262" mass="30960">MMISVVIRNKNEADYLERTLSILTKRYSDDIDEIIIVDNNSTDNSIKVAKKYNCKVVNIEQFTYGKAINLGIRESKNNYVFLLSSHSIPIGGSFFKNSIQFIKDKKDFAGLRFINSIENYERAIINNFEVKDPLKFGFMAACGLLSKEVWEQIHFDEKLVFKEDKEWSEKVTQAGYKIYDIDETFFYFINRSEESELNRFKNETISEFQLYNRTYHSKIKIVASLIKKIFFTNLLVFFKTIKRDFKMAKIKFEINNFLNKKT</sequence>
<accession>A0AAC9N346</accession>
<dbReference type="Proteomes" id="UP000175968">
    <property type="component" value="Chromosome"/>
</dbReference>
<evidence type="ECO:0000256" key="1">
    <source>
        <dbReference type="ARBA" id="ARBA00038494"/>
    </source>
</evidence>
<proteinExistence type="inferred from homology"/>
<dbReference type="Gene3D" id="3.90.550.10">
    <property type="entry name" value="Spore Coat Polysaccharide Biosynthesis Protein SpsA, Chain A"/>
    <property type="match status" value="1"/>
</dbReference>
<organism evidence="3 4">
    <name type="scientific">Flavobacterium gilvum</name>
    <dbReference type="NCBI Taxonomy" id="1492737"/>
    <lineage>
        <taxon>Bacteria</taxon>
        <taxon>Pseudomonadati</taxon>
        <taxon>Bacteroidota</taxon>
        <taxon>Flavobacteriia</taxon>
        <taxon>Flavobacteriales</taxon>
        <taxon>Flavobacteriaceae</taxon>
        <taxon>Flavobacterium</taxon>
    </lineage>
</organism>
<dbReference type="PANTHER" id="PTHR43630">
    <property type="entry name" value="POLY-BETA-1,6-N-ACETYL-D-GLUCOSAMINE SYNTHASE"/>
    <property type="match status" value="1"/>
</dbReference>
<evidence type="ECO:0000313" key="4">
    <source>
        <dbReference type="Proteomes" id="UP000175968"/>
    </source>
</evidence>
<keyword evidence="4" id="KW-1185">Reference proteome</keyword>
<protein>
    <recommendedName>
        <fullName evidence="2">Glycosyltransferase 2-like domain-containing protein</fullName>
    </recommendedName>
</protein>
<dbReference type="PANTHER" id="PTHR43630:SF2">
    <property type="entry name" value="GLYCOSYLTRANSFERASE"/>
    <property type="match status" value="1"/>
</dbReference>
<feature type="domain" description="Glycosyltransferase 2-like" evidence="2">
    <location>
        <begin position="4"/>
        <end position="122"/>
    </location>
</feature>
<comment type="similarity">
    <text evidence="1">Belongs to the glycosyltransferase 2 family. WaaE/KdtX subfamily.</text>
</comment>
<dbReference type="RefSeq" id="WP_051877819.1">
    <property type="nucleotide sequence ID" value="NZ_CP017479.1"/>
</dbReference>
<name>A0AAC9N346_9FLAO</name>
<dbReference type="Pfam" id="PF00535">
    <property type="entry name" value="Glycos_transf_2"/>
    <property type="match status" value="1"/>
</dbReference>
<dbReference type="SUPFAM" id="SSF53448">
    <property type="entry name" value="Nucleotide-diphospho-sugar transferases"/>
    <property type="match status" value="1"/>
</dbReference>